<dbReference type="PANTHER" id="PTHR33112">
    <property type="entry name" value="DOMAIN PROTEIN, PUTATIVE-RELATED"/>
    <property type="match status" value="1"/>
</dbReference>
<evidence type="ECO:0000259" key="1">
    <source>
        <dbReference type="Pfam" id="PF06985"/>
    </source>
</evidence>
<dbReference type="Pfam" id="PF06985">
    <property type="entry name" value="HET"/>
    <property type="match status" value="1"/>
</dbReference>
<dbReference type="Proteomes" id="UP000250140">
    <property type="component" value="Unassembled WGS sequence"/>
</dbReference>
<evidence type="ECO:0000313" key="2">
    <source>
        <dbReference type="EMBL" id="OCL15185.1"/>
    </source>
</evidence>
<feature type="domain" description="Heterokaryon incompatibility" evidence="1">
    <location>
        <begin position="62"/>
        <end position="171"/>
    </location>
</feature>
<reference evidence="2 3" key="1">
    <citation type="journal article" date="2016" name="Nat. Commun.">
        <title>Ectomycorrhizal ecology is imprinted in the genome of the dominant symbiotic fungus Cenococcum geophilum.</title>
        <authorList>
            <consortium name="DOE Joint Genome Institute"/>
            <person name="Peter M."/>
            <person name="Kohler A."/>
            <person name="Ohm R.A."/>
            <person name="Kuo A."/>
            <person name="Krutzmann J."/>
            <person name="Morin E."/>
            <person name="Arend M."/>
            <person name="Barry K.W."/>
            <person name="Binder M."/>
            <person name="Choi C."/>
            <person name="Clum A."/>
            <person name="Copeland A."/>
            <person name="Grisel N."/>
            <person name="Haridas S."/>
            <person name="Kipfer T."/>
            <person name="LaButti K."/>
            <person name="Lindquist E."/>
            <person name="Lipzen A."/>
            <person name="Maire R."/>
            <person name="Meier B."/>
            <person name="Mihaltcheva S."/>
            <person name="Molinier V."/>
            <person name="Murat C."/>
            <person name="Poggeler S."/>
            <person name="Quandt C.A."/>
            <person name="Sperisen C."/>
            <person name="Tritt A."/>
            <person name="Tisserant E."/>
            <person name="Crous P.W."/>
            <person name="Henrissat B."/>
            <person name="Nehls U."/>
            <person name="Egli S."/>
            <person name="Spatafora J.W."/>
            <person name="Grigoriev I.V."/>
            <person name="Martin F.M."/>
        </authorList>
    </citation>
    <scope>NUCLEOTIDE SEQUENCE [LARGE SCALE GENOMIC DNA]</scope>
    <source>
        <strain evidence="2 3">CBS 207.34</strain>
    </source>
</reference>
<organism evidence="2 3">
    <name type="scientific">Glonium stellatum</name>
    <dbReference type="NCBI Taxonomy" id="574774"/>
    <lineage>
        <taxon>Eukaryota</taxon>
        <taxon>Fungi</taxon>
        <taxon>Dikarya</taxon>
        <taxon>Ascomycota</taxon>
        <taxon>Pezizomycotina</taxon>
        <taxon>Dothideomycetes</taxon>
        <taxon>Pleosporomycetidae</taxon>
        <taxon>Gloniales</taxon>
        <taxon>Gloniaceae</taxon>
        <taxon>Glonium</taxon>
    </lineage>
</organism>
<proteinExistence type="predicted"/>
<dbReference type="PANTHER" id="PTHR33112:SF13">
    <property type="entry name" value="HETEROKARYON INCOMPATIBILITY DOMAIN-CONTAINING PROTEIN"/>
    <property type="match status" value="1"/>
</dbReference>
<keyword evidence="3" id="KW-1185">Reference proteome</keyword>
<feature type="non-terminal residue" evidence="2">
    <location>
        <position position="1"/>
    </location>
</feature>
<sequence>VCPNMDSALAAKIVRPWLDECVSSHDACRSRQRSHLPKRVISVGSHDHAPCLYESHGEESDYIALSYCWGLGRSLTTTKSSYAARVTGISWEDFPNTIRDAMIFTQNIGVQFIWIDALCIIQDDAEDWRVEAAKMASIYENALLTLSATASDSTNSGCFPTPRAKSHKLSKQLPAIQLWTELIQSYSRRLFTYPTDKLVALSGAAQKFQRLDMGLYLAGLWRQDLHVQLCW</sequence>
<dbReference type="AlphaFoldDB" id="A0A8E2JZB9"/>
<dbReference type="EMBL" id="KV748477">
    <property type="protein sequence ID" value="OCL15185.1"/>
    <property type="molecule type" value="Genomic_DNA"/>
</dbReference>
<accession>A0A8E2JZB9</accession>
<gene>
    <name evidence="2" type="ORF">AOQ84DRAFT_415028</name>
</gene>
<dbReference type="InterPro" id="IPR010730">
    <property type="entry name" value="HET"/>
</dbReference>
<feature type="non-terminal residue" evidence="2">
    <location>
        <position position="231"/>
    </location>
</feature>
<dbReference type="OrthoDB" id="2958217at2759"/>
<name>A0A8E2JZB9_9PEZI</name>
<protein>
    <submittedName>
        <fullName evidence="2">HET-domain-containing protein</fullName>
    </submittedName>
</protein>
<evidence type="ECO:0000313" key="3">
    <source>
        <dbReference type="Proteomes" id="UP000250140"/>
    </source>
</evidence>